<reference evidence="1" key="1">
    <citation type="journal article" date="2020" name="Stud. Mycol.">
        <title>101 Dothideomycetes genomes: a test case for predicting lifestyles and emergence of pathogens.</title>
        <authorList>
            <person name="Haridas S."/>
            <person name="Albert R."/>
            <person name="Binder M."/>
            <person name="Bloem J."/>
            <person name="Labutti K."/>
            <person name="Salamov A."/>
            <person name="Andreopoulos B."/>
            <person name="Baker S."/>
            <person name="Barry K."/>
            <person name="Bills G."/>
            <person name="Bluhm B."/>
            <person name="Cannon C."/>
            <person name="Castanera R."/>
            <person name="Culley D."/>
            <person name="Daum C."/>
            <person name="Ezra D."/>
            <person name="Gonzalez J."/>
            <person name="Henrissat B."/>
            <person name="Kuo A."/>
            <person name="Liang C."/>
            <person name="Lipzen A."/>
            <person name="Lutzoni F."/>
            <person name="Magnuson J."/>
            <person name="Mondo S."/>
            <person name="Nolan M."/>
            <person name="Ohm R."/>
            <person name="Pangilinan J."/>
            <person name="Park H.-J."/>
            <person name="Ramirez L."/>
            <person name="Alfaro M."/>
            <person name="Sun H."/>
            <person name="Tritt A."/>
            <person name="Yoshinaga Y."/>
            <person name="Zwiers L.-H."/>
            <person name="Turgeon B."/>
            <person name="Goodwin S."/>
            <person name="Spatafora J."/>
            <person name="Crous P."/>
            <person name="Grigoriev I."/>
        </authorList>
    </citation>
    <scope>NUCLEOTIDE SEQUENCE</scope>
    <source>
        <strain evidence="1">ATCC 200398</strain>
    </source>
</reference>
<dbReference type="EMBL" id="MU003535">
    <property type="protein sequence ID" value="KAF2464581.1"/>
    <property type="molecule type" value="Genomic_DNA"/>
</dbReference>
<evidence type="ECO:0000313" key="2">
    <source>
        <dbReference type="Proteomes" id="UP000799755"/>
    </source>
</evidence>
<name>A0ACB6QCE2_9PLEO</name>
<proteinExistence type="predicted"/>
<evidence type="ECO:0000313" key="1">
    <source>
        <dbReference type="EMBL" id="KAF2464581.1"/>
    </source>
</evidence>
<sequence length="394" mass="44217">MTGNKFKIETTSQRISTPPQHQARKTYPIQLVRRHFLQHAVLWTSFPSPVACNKADHLQFTNHKVASGPECRPPVSQGAMISIAKAVLHHLVWQSLSTRSLTTLRFRRRRVAASRSSRASPPHIQAAIFNPMVNLPTPFSINEILLTLMTKVHIHPVSLIVANETMSMVHIDVTPLRRSGEHEVTIAHEELHISLPVSIVEFQVRNTLIHHCILGAVKDVRHNALLIARDAGCWMPLGVGVENLLSLVSFDPVDEVSGSLRLLGNFFHVREYFTLNLIAKLMTATIYNVSNMMATSQQTRNAQVIVRLSIKFHSTMLTPQSYISHCGIHVLLSLYIVSSEAMNCEETFNSDFSYPNIDYQNPFADSLVLFSCTHQPPTSPTLTNPCFALARYFS</sequence>
<comment type="caution">
    <text evidence="1">The sequence shown here is derived from an EMBL/GenBank/DDBJ whole genome shotgun (WGS) entry which is preliminary data.</text>
</comment>
<protein>
    <submittedName>
        <fullName evidence="1">Uncharacterized protein</fullName>
    </submittedName>
</protein>
<accession>A0ACB6QCE2</accession>
<organism evidence="1 2">
    <name type="scientific">Lindgomyces ingoldianus</name>
    <dbReference type="NCBI Taxonomy" id="673940"/>
    <lineage>
        <taxon>Eukaryota</taxon>
        <taxon>Fungi</taxon>
        <taxon>Dikarya</taxon>
        <taxon>Ascomycota</taxon>
        <taxon>Pezizomycotina</taxon>
        <taxon>Dothideomycetes</taxon>
        <taxon>Pleosporomycetidae</taxon>
        <taxon>Pleosporales</taxon>
        <taxon>Lindgomycetaceae</taxon>
        <taxon>Lindgomyces</taxon>
    </lineage>
</organism>
<keyword evidence="2" id="KW-1185">Reference proteome</keyword>
<gene>
    <name evidence="1" type="ORF">BDR25DRAFT_361422</name>
</gene>
<dbReference type="Proteomes" id="UP000799755">
    <property type="component" value="Unassembled WGS sequence"/>
</dbReference>